<name>A0ABY6G5B6_9MICO</name>
<dbReference type="SUPFAM" id="SSF46785">
    <property type="entry name" value="Winged helix' DNA-binding domain"/>
    <property type="match status" value="1"/>
</dbReference>
<accession>A0ABY6G5B6</accession>
<reference evidence="1" key="1">
    <citation type="submission" date="2022-10" db="EMBL/GenBank/DDBJ databases">
        <title>Whole-Genome Sequencing of Brachybacterium huguangmaarense BRM-3, Isolated from Betula schmidtii.</title>
        <authorList>
            <person name="Haam D."/>
        </authorList>
    </citation>
    <scope>NUCLEOTIDE SEQUENCE</scope>
    <source>
        <strain evidence="1">BRM-3</strain>
    </source>
</reference>
<dbReference type="InterPro" id="IPR036390">
    <property type="entry name" value="WH_DNA-bd_sf"/>
</dbReference>
<organism evidence="1 2">
    <name type="scientific">Brachybacterium huguangmaarense</name>
    <dbReference type="NCBI Taxonomy" id="1652028"/>
    <lineage>
        <taxon>Bacteria</taxon>
        <taxon>Bacillati</taxon>
        <taxon>Actinomycetota</taxon>
        <taxon>Actinomycetes</taxon>
        <taxon>Micrococcales</taxon>
        <taxon>Dermabacteraceae</taxon>
        <taxon>Brachybacterium</taxon>
    </lineage>
</organism>
<keyword evidence="2" id="KW-1185">Reference proteome</keyword>
<evidence type="ECO:0008006" key="3">
    <source>
        <dbReference type="Google" id="ProtNLM"/>
    </source>
</evidence>
<sequence>MPHEPDPLGIALLALLAEAPATPEELREALASRRHDRIIAWDETSVAAAVAALEEGALAGRRDGSLVLLPKGREALVAWTQRSLETMETVRPQFDLALLTAHAVPVEVAREALTRRLAALDDVTGQLTTRIRTSARRGLSEAYWMQADYRRSLMVAEFMWLSRLLERIETGELTWTVGDVPPSHPESV</sequence>
<proteinExistence type="predicted"/>
<evidence type="ECO:0000313" key="2">
    <source>
        <dbReference type="Proteomes" id="UP001164305"/>
    </source>
</evidence>
<gene>
    <name evidence="1" type="ORF">BRM3_05300</name>
</gene>
<protein>
    <recommendedName>
        <fullName evidence="3">PadR family transcriptional regulator</fullName>
    </recommendedName>
</protein>
<dbReference type="Proteomes" id="UP001164305">
    <property type="component" value="Chromosome"/>
</dbReference>
<evidence type="ECO:0000313" key="1">
    <source>
        <dbReference type="EMBL" id="UYG17839.1"/>
    </source>
</evidence>
<dbReference type="EMBL" id="CP107020">
    <property type="protein sequence ID" value="UYG17839.1"/>
    <property type="molecule type" value="Genomic_DNA"/>
</dbReference>
<dbReference type="RefSeq" id="WP_263595046.1">
    <property type="nucleotide sequence ID" value="NZ_CP107020.1"/>
</dbReference>